<name>A0AAN7NNL6_MYCAM</name>
<reference evidence="1 2" key="1">
    <citation type="journal article" date="2023" name="J. Hered.">
        <title>Chromosome-level genome of the wood stork (Mycteria americana) provides insight into avian chromosome evolution.</title>
        <authorList>
            <person name="Flamio R. Jr."/>
            <person name="Ramstad K.M."/>
        </authorList>
    </citation>
    <scope>NUCLEOTIDE SEQUENCE [LARGE SCALE GENOMIC DNA]</scope>
    <source>
        <strain evidence="1">JAX WOST 10</strain>
    </source>
</reference>
<sequence length="73" mass="8089">MRQCALATKKANGALGCIRQSTASRSREEILPLCSALVRPHLECCGQFWASQYKSDKELLETPMKGHKEHSAS</sequence>
<dbReference type="AlphaFoldDB" id="A0AAN7NNL6"/>
<keyword evidence="2" id="KW-1185">Reference proteome</keyword>
<dbReference type="EMBL" id="JAUNZN010000001">
    <property type="protein sequence ID" value="KAK4829260.1"/>
    <property type="molecule type" value="Genomic_DNA"/>
</dbReference>
<dbReference type="Proteomes" id="UP001333110">
    <property type="component" value="Unassembled WGS sequence"/>
</dbReference>
<evidence type="ECO:0000313" key="1">
    <source>
        <dbReference type="EMBL" id="KAK4829260.1"/>
    </source>
</evidence>
<proteinExistence type="predicted"/>
<organism evidence="1 2">
    <name type="scientific">Mycteria americana</name>
    <name type="common">Wood stork</name>
    <dbReference type="NCBI Taxonomy" id="33587"/>
    <lineage>
        <taxon>Eukaryota</taxon>
        <taxon>Metazoa</taxon>
        <taxon>Chordata</taxon>
        <taxon>Craniata</taxon>
        <taxon>Vertebrata</taxon>
        <taxon>Euteleostomi</taxon>
        <taxon>Archelosauria</taxon>
        <taxon>Archosauria</taxon>
        <taxon>Dinosauria</taxon>
        <taxon>Saurischia</taxon>
        <taxon>Theropoda</taxon>
        <taxon>Coelurosauria</taxon>
        <taxon>Aves</taxon>
        <taxon>Neognathae</taxon>
        <taxon>Neoaves</taxon>
        <taxon>Aequornithes</taxon>
        <taxon>Ciconiiformes</taxon>
        <taxon>Ciconiidae</taxon>
        <taxon>Mycteria</taxon>
    </lineage>
</organism>
<dbReference type="PANTHER" id="PTHR33332">
    <property type="entry name" value="REVERSE TRANSCRIPTASE DOMAIN-CONTAINING PROTEIN"/>
    <property type="match status" value="1"/>
</dbReference>
<protein>
    <submittedName>
        <fullName evidence="1">Uncharacterized protein</fullName>
    </submittedName>
</protein>
<gene>
    <name evidence="1" type="ORF">QYF61_002652</name>
</gene>
<comment type="caution">
    <text evidence="1">The sequence shown here is derived from an EMBL/GenBank/DDBJ whole genome shotgun (WGS) entry which is preliminary data.</text>
</comment>
<accession>A0AAN7NNL6</accession>
<evidence type="ECO:0000313" key="2">
    <source>
        <dbReference type="Proteomes" id="UP001333110"/>
    </source>
</evidence>